<dbReference type="NCBIfam" id="TIGR01733">
    <property type="entry name" value="AA-adenyl-dom"/>
    <property type="match status" value="1"/>
</dbReference>
<evidence type="ECO:0000259" key="5">
    <source>
        <dbReference type="PROSITE" id="PS50075"/>
    </source>
</evidence>
<dbReference type="InterPro" id="IPR020806">
    <property type="entry name" value="PKS_PP-bd"/>
</dbReference>
<dbReference type="InterPro" id="IPR010071">
    <property type="entry name" value="AA_adenyl_dom"/>
</dbReference>
<organism evidence="6 7">
    <name type="scientific">Microcystis aeruginosa Ma_SC_T_19800800_S464</name>
    <dbReference type="NCBI Taxonomy" id="2486257"/>
    <lineage>
        <taxon>Bacteria</taxon>
        <taxon>Bacillati</taxon>
        <taxon>Cyanobacteriota</taxon>
        <taxon>Cyanophyceae</taxon>
        <taxon>Oscillatoriophycideae</taxon>
        <taxon>Chroococcales</taxon>
        <taxon>Microcystaceae</taxon>
        <taxon>Microcystis</taxon>
    </lineage>
</organism>
<dbReference type="PROSITE" id="PS00455">
    <property type="entry name" value="AMP_BINDING"/>
    <property type="match status" value="1"/>
</dbReference>
<dbReference type="SMART" id="SM00823">
    <property type="entry name" value="PKS_PP"/>
    <property type="match status" value="1"/>
</dbReference>
<proteinExistence type="inferred from homology"/>
<evidence type="ECO:0000256" key="1">
    <source>
        <dbReference type="ARBA" id="ARBA00001957"/>
    </source>
</evidence>
<dbReference type="GO" id="GO:0005829">
    <property type="term" value="C:cytosol"/>
    <property type="evidence" value="ECO:0007669"/>
    <property type="project" value="TreeGrafter"/>
</dbReference>
<name>A0A552DW96_MICAE</name>
<dbReference type="Gene3D" id="1.10.10.1830">
    <property type="entry name" value="Non-ribosomal peptide synthase, adenylation domain"/>
    <property type="match status" value="1"/>
</dbReference>
<dbReference type="InterPro" id="IPR044894">
    <property type="entry name" value="TubC_N_sf"/>
</dbReference>
<dbReference type="InterPro" id="IPR036736">
    <property type="entry name" value="ACP-like_sf"/>
</dbReference>
<dbReference type="FunFam" id="3.30.300.30:FF:000010">
    <property type="entry name" value="Enterobactin synthetase component F"/>
    <property type="match status" value="1"/>
</dbReference>
<sequence>MKVGEFLAYLKGLDIKLWLEGEKLRFQAPKGVMTPEIKEEIAAKKPEILDFLKAAKIPTNAVDLEIIPVSRDQDLPLSFAQQRLWFLQQLSPDSHSYNLLDALRLEGNLNLLALEQSLSELIRRHEILRTTFPMVEGQPIQRIAPPSPVSLPLEDLQNLSKNEQTEHLQEIAIAFSLKPFDLAKESLVQFKLLKLGSQEYVLLLKMHHIIYDGWSLSIFFDELSQLYAAFVWGLPSPLPELSIQYADFAVWQRQWLTGEVLERQLNYWQKQLQDAPTILELPTDYPRPPIPSFRGDGQVFRLNQDLTQRLKRLSQESGATLFMTLLAAFFVLISRYSGQLDVLVGSPIANRNSSAIEKLMGFFANTLALRGDMSGNPSFMELLERVKQTTLSAYAHQDLPFEMLVEKLQLNRDLSHNPLIQVMLSLQNTPQSEASLSGLKMENLPLSVELKARFDLEVNFWEVSDRLESVWCYSTDLFAAPTINQMGQHFQNLLTAIAANPNMGIFELSMLSDEERYQLLSLWNETHTDYPSDKCIHQLFEEQVKRTPDAVAVVCSEQKLTYNELNCRANQLAHYLRKLGVKPEELVGICLERSLDMIVGLLAILKVGGAYVPIDPDYPQERISFMLQDTQVKIILTCESLQNSLPNHQAIVICLDKDWPQINQTSQENLNSAVSAANLAYVIYTSGSTGKPKGVEVIHRSVNRLLFGVNYAHLDATQRFLQMAPIAFDASTFEIWGALLHGARCVIFTEDIPTATSLRNAIDKHGITILWLTAALFNKIIDDNSQALSGIKQLLIGGEALSVAHVHKALETLPLTQIINGYGPTESTTFTCCYPIPKQLEATIKSIPIGCPISNTQVYILDNYLQPVPIGVVGELHIAGAGLAKGYLNRPELTQEKFIPNPFEKDEVIPPTPLNKGGNEPSKLYKTGDLARYLPDGNIEYVGRIDNQVKIRGFRIELGEIESVLSQNQAVQSSCVIVREDNPGEKQLVAYIVPKLGVKLTSGDLRQFLSDKLPGYMVPGAFVLLEFFPLTANGKIDRRALKAPSNTSDSDRFIEARNQLELKLVQIWSKVLKIDKISVHDNFFDLGGHSLLAPYLITQIKEQLGKEIAVTTLFQNPTIEQLATIIKTGLDSSNQSCLVPIQPHGSKPPFFCVPGAGGRPFYFYHLGRYLGQDQPFYSFENDLYQQFGEITRIEDIASIYLKAMQDLQPQGPYFLGGHSYGGNVAFEMAQQLVNQGQQVALLAIIDSSAPTYKDKQILLDYINWDHARWLAEVSKGIEVYLDKTIDISYETLQVLTVEEQLKYALNFFKLANMLPPNAETRQLEKIVQAYKTSCLCLIDYLPKQIYPGKITIIRAGEELADDPNKDLIAGDCEDSSLGWSEFSTEPVEIHFVLGNHVSIMVEPHVQILAEELKVCLEI</sequence>
<dbReference type="PANTHER" id="PTHR45527">
    <property type="entry name" value="NONRIBOSOMAL PEPTIDE SYNTHETASE"/>
    <property type="match status" value="1"/>
</dbReference>
<dbReference type="InterPro" id="IPR029058">
    <property type="entry name" value="AB_hydrolase_fold"/>
</dbReference>
<dbReference type="InterPro" id="IPR001242">
    <property type="entry name" value="Condensation_dom"/>
</dbReference>
<dbReference type="InterPro" id="IPR009081">
    <property type="entry name" value="PP-bd_ACP"/>
</dbReference>
<dbReference type="GO" id="GO:0008610">
    <property type="term" value="P:lipid biosynthetic process"/>
    <property type="evidence" value="ECO:0007669"/>
    <property type="project" value="UniProtKB-ARBA"/>
</dbReference>
<dbReference type="Gene3D" id="3.30.559.10">
    <property type="entry name" value="Chloramphenicol acetyltransferase-like domain"/>
    <property type="match status" value="1"/>
</dbReference>
<comment type="caution">
    <text evidence="6">The sequence shown here is derived from an EMBL/GenBank/DDBJ whole genome shotgun (WGS) entry which is preliminary data.</text>
</comment>
<dbReference type="FunFam" id="2.30.38.10:FF:000001">
    <property type="entry name" value="Non-ribosomal peptide synthetase PvdI"/>
    <property type="match status" value="1"/>
</dbReference>
<dbReference type="Proteomes" id="UP000319313">
    <property type="component" value="Unassembled WGS sequence"/>
</dbReference>
<dbReference type="Pfam" id="PF13193">
    <property type="entry name" value="AMP-binding_C"/>
    <property type="match status" value="1"/>
</dbReference>
<comment type="cofactor">
    <cofactor evidence="1">
        <name>pantetheine 4'-phosphate</name>
        <dbReference type="ChEBI" id="CHEBI:47942"/>
    </cofactor>
</comment>
<dbReference type="Gene3D" id="3.30.559.30">
    <property type="entry name" value="Nonribosomal peptide synthetase, condensation domain"/>
    <property type="match status" value="1"/>
</dbReference>
<dbReference type="Gene3D" id="3.40.50.1820">
    <property type="entry name" value="alpha/beta hydrolase"/>
    <property type="match status" value="1"/>
</dbReference>
<dbReference type="InterPro" id="IPR041464">
    <property type="entry name" value="TubC_N"/>
</dbReference>
<feature type="domain" description="Carrier" evidence="5">
    <location>
        <begin position="1055"/>
        <end position="1130"/>
    </location>
</feature>
<dbReference type="InterPro" id="IPR020845">
    <property type="entry name" value="AMP-binding_CS"/>
</dbReference>
<dbReference type="EMBL" id="SFBL01000082">
    <property type="protein sequence ID" value="TRU26492.1"/>
    <property type="molecule type" value="Genomic_DNA"/>
</dbReference>
<evidence type="ECO:0000256" key="3">
    <source>
        <dbReference type="ARBA" id="ARBA00022450"/>
    </source>
</evidence>
<dbReference type="Pfam" id="PF00550">
    <property type="entry name" value="PP-binding"/>
    <property type="match status" value="1"/>
</dbReference>
<evidence type="ECO:0000313" key="7">
    <source>
        <dbReference type="Proteomes" id="UP000319313"/>
    </source>
</evidence>
<dbReference type="Gene3D" id="1.10.1200.10">
    <property type="entry name" value="ACP-like"/>
    <property type="match status" value="1"/>
</dbReference>
<dbReference type="SUPFAM" id="SSF52777">
    <property type="entry name" value="CoA-dependent acyltransferases"/>
    <property type="match status" value="2"/>
</dbReference>
<dbReference type="CDD" id="cd12117">
    <property type="entry name" value="A_NRPS_Srf_like"/>
    <property type="match status" value="1"/>
</dbReference>
<accession>A0A552DW96</accession>
<dbReference type="CDD" id="cd19531">
    <property type="entry name" value="LCL_NRPS-like"/>
    <property type="match status" value="1"/>
</dbReference>
<dbReference type="InterPro" id="IPR023213">
    <property type="entry name" value="CAT-like_dom_sf"/>
</dbReference>
<dbReference type="FunFam" id="3.40.50.980:FF:000001">
    <property type="entry name" value="Non-ribosomal peptide synthetase"/>
    <property type="match status" value="1"/>
</dbReference>
<dbReference type="FunFam" id="3.40.50.12780:FF:000012">
    <property type="entry name" value="Non-ribosomal peptide synthetase"/>
    <property type="match status" value="1"/>
</dbReference>
<evidence type="ECO:0000313" key="6">
    <source>
        <dbReference type="EMBL" id="TRU26492.1"/>
    </source>
</evidence>
<keyword evidence="4" id="KW-0597">Phosphoprotein</keyword>
<dbReference type="PANTHER" id="PTHR45527:SF14">
    <property type="entry name" value="PLIPASTATIN SYNTHASE SUBUNIT B"/>
    <property type="match status" value="1"/>
</dbReference>
<dbReference type="SUPFAM" id="SSF53474">
    <property type="entry name" value="alpha/beta-Hydrolases"/>
    <property type="match status" value="1"/>
</dbReference>
<dbReference type="Pfam" id="PF00501">
    <property type="entry name" value="AMP-binding"/>
    <property type="match status" value="1"/>
</dbReference>
<reference evidence="6 7" key="1">
    <citation type="submission" date="2019-01" db="EMBL/GenBank/DDBJ databases">
        <title>Coherence of Microcystis species and biogeography revealed through population genomics.</title>
        <authorList>
            <person name="Perez-Carrascal O.M."/>
            <person name="Terrat Y."/>
            <person name="Giani A."/>
            <person name="Fortin N."/>
            <person name="Tromas N."/>
            <person name="Shapiro B.J."/>
        </authorList>
    </citation>
    <scope>NUCLEOTIDE SEQUENCE [LARGE SCALE GENOMIC DNA]</scope>
    <source>
        <strain evidence="6">Ma_SC_T_19800800_S464</strain>
    </source>
</reference>
<dbReference type="InterPro" id="IPR000873">
    <property type="entry name" value="AMP-dep_synth/lig_dom"/>
</dbReference>
<dbReference type="InterPro" id="IPR001031">
    <property type="entry name" value="Thioesterase"/>
</dbReference>
<dbReference type="FunFam" id="1.10.1200.10:FF:000005">
    <property type="entry name" value="Nonribosomal peptide synthetase 1"/>
    <property type="match status" value="1"/>
</dbReference>
<comment type="similarity">
    <text evidence="2">Belongs to the ATP-dependent AMP-binding enzyme family.</text>
</comment>
<dbReference type="GO" id="GO:0031177">
    <property type="term" value="F:phosphopantetheine binding"/>
    <property type="evidence" value="ECO:0007669"/>
    <property type="project" value="InterPro"/>
</dbReference>
<dbReference type="Gene3D" id="2.30.38.10">
    <property type="entry name" value="Luciferase, Domain 3"/>
    <property type="match status" value="1"/>
</dbReference>
<keyword evidence="3" id="KW-0596">Phosphopantetheine</keyword>
<dbReference type="PROSITE" id="PS50075">
    <property type="entry name" value="CARRIER"/>
    <property type="match status" value="1"/>
</dbReference>
<dbReference type="Pfam" id="PF00975">
    <property type="entry name" value="Thioesterase"/>
    <property type="match status" value="1"/>
</dbReference>
<dbReference type="FunFam" id="3.30.559.10:FF:000012">
    <property type="entry name" value="Non-ribosomal peptide synthetase"/>
    <property type="match status" value="1"/>
</dbReference>
<protein>
    <submittedName>
        <fullName evidence="6">Non-ribosomal peptide synthetase</fullName>
    </submittedName>
</protein>
<gene>
    <name evidence="6" type="ORF">EWV81_09805</name>
</gene>
<dbReference type="SUPFAM" id="SSF56801">
    <property type="entry name" value="Acetyl-CoA synthetase-like"/>
    <property type="match status" value="1"/>
</dbReference>
<dbReference type="GO" id="GO:0043041">
    <property type="term" value="P:amino acid activation for nonribosomal peptide biosynthetic process"/>
    <property type="evidence" value="ECO:0007669"/>
    <property type="project" value="TreeGrafter"/>
</dbReference>
<evidence type="ECO:0000256" key="2">
    <source>
        <dbReference type="ARBA" id="ARBA00006432"/>
    </source>
</evidence>
<evidence type="ECO:0000256" key="4">
    <source>
        <dbReference type="ARBA" id="ARBA00022553"/>
    </source>
</evidence>
<dbReference type="Pfam" id="PF18563">
    <property type="entry name" value="TubC_N"/>
    <property type="match status" value="1"/>
</dbReference>
<dbReference type="GO" id="GO:0044550">
    <property type="term" value="P:secondary metabolite biosynthetic process"/>
    <property type="evidence" value="ECO:0007669"/>
    <property type="project" value="UniProtKB-ARBA"/>
</dbReference>
<dbReference type="SUPFAM" id="SSF47336">
    <property type="entry name" value="ACP-like"/>
    <property type="match status" value="1"/>
</dbReference>
<dbReference type="InterPro" id="IPR045851">
    <property type="entry name" value="AMP-bd_C_sf"/>
</dbReference>
<dbReference type="Gene3D" id="3.30.300.30">
    <property type="match status" value="1"/>
</dbReference>
<dbReference type="GO" id="GO:0003824">
    <property type="term" value="F:catalytic activity"/>
    <property type="evidence" value="ECO:0007669"/>
    <property type="project" value="InterPro"/>
</dbReference>
<dbReference type="Gene3D" id="3.40.50.980">
    <property type="match status" value="2"/>
</dbReference>
<dbReference type="Pfam" id="PF00668">
    <property type="entry name" value="Condensation"/>
    <property type="match status" value="1"/>
</dbReference>
<dbReference type="InterPro" id="IPR025110">
    <property type="entry name" value="AMP-bd_C"/>
</dbReference>